<keyword evidence="4" id="KW-1185">Reference proteome</keyword>
<gene>
    <name evidence="3" type="ORF">BC6307_05915</name>
</gene>
<dbReference type="PANTHER" id="PTHR30383">
    <property type="entry name" value="THIOESTERASE 1/PROTEASE 1/LYSOPHOSPHOLIPASE L1"/>
    <property type="match status" value="1"/>
</dbReference>
<name>A0A223KNA7_9BACI</name>
<dbReference type="InterPro" id="IPR036514">
    <property type="entry name" value="SGNH_hydro_sf"/>
</dbReference>
<dbReference type="Gene3D" id="3.40.50.1110">
    <property type="entry name" value="SGNH hydrolase"/>
    <property type="match status" value="1"/>
</dbReference>
<dbReference type="Proteomes" id="UP000215224">
    <property type="component" value="Chromosome"/>
</dbReference>
<evidence type="ECO:0000259" key="1">
    <source>
        <dbReference type="Pfam" id="PF14606"/>
    </source>
</evidence>
<dbReference type="Pfam" id="PF14606">
    <property type="entry name" value="Lipase_GDSL_3"/>
    <property type="match status" value="1"/>
</dbReference>
<dbReference type="InterPro" id="IPR032740">
    <property type="entry name" value="GxDLY"/>
</dbReference>
<evidence type="ECO:0008006" key="5">
    <source>
        <dbReference type="Google" id="ProtNLM"/>
    </source>
</evidence>
<dbReference type="AlphaFoldDB" id="A0A223KNA7"/>
<dbReference type="Gene3D" id="2.60.120.260">
    <property type="entry name" value="Galactose-binding domain-like"/>
    <property type="match status" value="1"/>
</dbReference>
<dbReference type="KEGG" id="bcoh:BC6307_05915"/>
<protein>
    <recommendedName>
        <fullName evidence="5">Hydrolase</fullName>
    </recommendedName>
</protein>
<reference evidence="3 4" key="1">
    <citation type="submission" date="2016-12" db="EMBL/GenBank/DDBJ databases">
        <title>The whole genome sequencing and assembly of Bacillus cohnii DSM 6307T strain.</title>
        <authorList>
            <person name="Lee Y.-J."/>
            <person name="Yi H."/>
            <person name="Bahn Y.-S."/>
            <person name="Kim J.F."/>
            <person name="Lee D.-W."/>
        </authorList>
    </citation>
    <scope>NUCLEOTIDE SEQUENCE [LARGE SCALE GENOMIC DNA]</scope>
    <source>
        <strain evidence="3 4">DSM 6307</strain>
    </source>
</reference>
<dbReference type="STRING" id="1314751.GCA_001591425_00102"/>
<dbReference type="EMBL" id="CP018866">
    <property type="protein sequence ID" value="AST90854.1"/>
    <property type="molecule type" value="Genomic_DNA"/>
</dbReference>
<evidence type="ECO:0000313" key="4">
    <source>
        <dbReference type="Proteomes" id="UP000215224"/>
    </source>
</evidence>
<feature type="domain" description="SGNH hydrolase-type esterase" evidence="1">
    <location>
        <begin position="183"/>
        <end position="362"/>
    </location>
</feature>
<organism evidence="3 4">
    <name type="scientific">Sutcliffiella cohnii</name>
    <dbReference type="NCBI Taxonomy" id="33932"/>
    <lineage>
        <taxon>Bacteria</taxon>
        <taxon>Bacillati</taxon>
        <taxon>Bacillota</taxon>
        <taxon>Bacilli</taxon>
        <taxon>Bacillales</taxon>
        <taxon>Bacillaceae</taxon>
        <taxon>Sutcliffiella</taxon>
    </lineage>
</organism>
<dbReference type="PANTHER" id="PTHR30383:SF5">
    <property type="entry name" value="SGNH HYDROLASE-TYPE ESTERASE DOMAIN-CONTAINING PROTEIN"/>
    <property type="match status" value="1"/>
</dbReference>
<accession>A0A223KNA7</accession>
<dbReference type="InterPro" id="IPR013830">
    <property type="entry name" value="SGNH_hydro"/>
</dbReference>
<dbReference type="GO" id="GO:0004622">
    <property type="term" value="F:phosphatidylcholine lysophospholipase activity"/>
    <property type="evidence" value="ECO:0007669"/>
    <property type="project" value="TreeGrafter"/>
</dbReference>
<dbReference type="SUPFAM" id="SSF52266">
    <property type="entry name" value="SGNH hydrolase"/>
    <property type="match status" value="1"/>
</dbReference>
<proteinExistence type="predicted"/>
<evidence type="ECO:0000313" key="3">
    <source>
        <dbReference type="EMBL" id="AST90854.1"/>
    </source>
</evidence>
<dbReference type="Pfam" id="PF14607">
    <property type="entry name" value="GxDLY"/>
    <property type="match status" value="1"/>
</dbReference>
<evidence type="ECO:0000259" key="2">
    <source>
        <dbReference type="Pfam" id="PF14607"/>
    </source>
</evidence>
<sequence>MILKEQNGSLTKLDKNLQIENVMTDGIMWTSPLYSPYEINGFPWFSTDKTYRRLPIQPNVKIPEAVDHLANCTAGGQIRFQTDATKLLLRVKMKGRAYMSHMAAVGQCGFDCYFGTPGNQQFVNGGIFELLQDEYEVTIFEREENNIISITLNFPLYQGVELVEIGINHSASIIKPLPYNSSKKVIFYGTSITQGGCASRPGLAYTNILSRRINLEFMNLGFSGNGKGEAEMAELISEIENPACLVLDYEPNCVSTELYKQTLPKFITTYRMVHPYVPILVVSKFPYGKERLNNQLQVDRLERLAFQKELIAILQKQGDGNIFFLEGTDILGEYWDDCTADGVHPNDYGFMLIANKMEPIIKEILNYSTNAKG</sequence>
<dbReference type="InterPro" id="IPR051532">
    <property type="entry name" value="Ester_Hydrolysis_Enzymes"/>
</dbReference>
<feature type="domain" description="SGNH hydrolase-type esterase N-terminal" evidence="2">
    <location>
        <begin position="28"/>
        <end position="173"/>
    </location>
</feature>